<keyword evidence="1" id="KW-0812">Transmembrane</keyword>
<name>A0A814RAN2_ADIRI</name>
<keyword evidence="1" id="KW-1133">Transmembrane helix</keyword>
<protein>
    <submittedName>
        <fullName evidence="2">Uncharacterized protein</fullName>
    </submittedName>
</protein>
<sequence length="379" mass="43162">MIVLLLAFLPLCICTTPYLLRSYPTESTVVQFPFKNVPCEEPIKKLEFLQNTDVDSLNHTECSHNEDESLLICKLGVGNTTDSLKLDNYPIDKITIVILFVQQFLSVKPIPRVLDLCFLNRFSQPLQELAICGYQPSINVQNQYPYLHILDVPTLAIAASNIHTLLISGICVDVWQSVELRQMKSLKHLLIIQGATMQMRYYHSPHCADCVDAHPKADYSFHYLIHLSSQLTYFLYDSPYKYTSCQYDLLKTIRSDLKQISTFIVASDSFNADLDNPICKTCQSGLCPLLAVCLDETSKTRRDSQEPFECLCVEELAVEDEFKSCKPMTLHPPMYSTRCNHTPSIWNYISRSMIVAASYYLCSLIAFIGSTIFLLRIKS</sequence>
<evidence type="ECO:0000313" key="2">
    <source>
        <dbReference type="EMBL" id="CAF1131365.1"/>
    </source>
</evidence>
<dbReference type="AlphaFoldDB" id="A0A814RAN2"/>
<comment type="caution">
    <text evidence="2">The sequence shown here is derived from an EMBL/GenBank/DDBJ whole genome shotgun (WGS) entry which is preliminary data.</text>
</comment>
<dbReference type="OrthoDB" id="9995476at2759"/>
<reference evidence="2" key="1">
    <citation type="submission" date="2021-02" db="EMBL/GenBank/DDBJ databases">
        <authorList>
            <person name="Nowell W R."/>
        </authorList>
    </citation>
    <scope>NUCLEOTIDE SEQUENCE</scope>
</reference>
<dbReference type="EMBL" id="CAJNOJ010000109">
    <property type="protein sequence ID" value="CAF1131365.1"/>
    <property type="molecule type" value="Genomic_DNA"/>
</dbReference>
<gene>
    <name evidence="2" type="ORF">EDS130_LOCUS21597</name>
</gene>
<feature type="transmembrane region" description="Helical" evidence="1">
    <location>
        <begin position="353"/>
        <end position="375"/>
    </location>
</feature>
<evidence type="ECO:0000313" key="3">
    <source>
        <dbReference type="Proteomes" id="UP000663852"/>
    </source>
</evidence>
<accession>A0A814RAN2</accession>
<dbReference type="Proteomes" id="UP000663852">
    <property type="component" value="Unassembled WGS sequence"/>
</dbReference>
<proteinExistence type="predicted"/>
<keyword evidence="1" id="KW-0472">Membrane</keyword>
<evidence type="ECO:0000256" key="1">
    <source>
        <dbReference type="SAM" id="Phobius"/>
    </source>
</evidence>
<organism evidence="2 3">
    <name type="scientific">Adineta ricciae</name>
    <name type="common">Rotifer</name>
    <dbReference type="NCBI Taxonomy" id="249248"/>
    <lineage>
        <taxon>Eukaryota</taxon>
        <taxon>Metazoa</taxon>
        <taxon>Spiralia</taxon>
        <taxon>Gnathifera</taxon>
        <taxon>Rotifera</taxon>
        <taxon>Eurotatoria</taxon>
        <taxon>Bdelloidea</taxon>
        <taxon>Adinetida</taxon>
        <taxon>Adinetidae</taxon>
        <taxon>Adineta</taxon>
    </lineage>
</organism>